<comment type="caution">
    <text evidence="3">The sequence shown here is derived from an EMBL/GenBank/DDBJ whole genome shotgun (WGS) entry which is preliminary data.</text>
</comment>
<feature type="transmembrane region" description="Helical" evidence="1">
    <location>
        <begin position="76"/>
        <end position="94"/>
    </location>
</feature>
<dbReference type="InterPro" id="IPR041622">
    <property type="entry name" value="SLATT_fungi"/>
</dbReference>
<keyword evidence="1" id="KW-0472">Membrane</keyword>
<dbReference type="PANTHER" id="PTHR38793">
    <property type="entry name" value="SLATT_FUNGAL DOMAIN-CONTAINING PROTEIN-RELATED"/>
    <property type="match status" value="1"/>
</dbReference>
<accession>A0AA38VJ71</accession>
<organism evidence="3 4">
    <name type="scientific">Pleurostoma richardsiae</name>
    <dbReference type="NCBI Taxonomy" id="41990"/>
    <lineage>
        <taxon>Eukaryota</taxon>
        <taxon>Fungi</taxon>
        <taxon>Dikarya</taxon>
        <taxon>Ascomycota</taxon>
        <taxon>Pezizomycotina</taxon>
        <taxon>Sordariomycetes</taxon>
        <taxon>Sordariomycetidae</taxon>
        <taxon>Calosphaeriales</taxon>
        <taxon>Pleurostomataceae</taxon>
        <taxon>Pleurostoma</taxon>
    </lineage>
</organism>
<proteinExistence type="predicted"/>
<evidence type="ECO:0000259" key="2">
    <source>
        <dbReference type="Pfam" id="PF18142"/>
    </source>
</evidence>
<dbReference type="Pfam" id="PF18142">
    <property type="entry name" value="SLATT_fungal"/>
    <property type="match status" value="1"/>
</dbReference>
<feature type="transmembrane region" description="Helical" evidence="1">
    <location>
        <begin position="45"/>
        <end position="70"/>
    </location>
</feature>
<keyword evidence="1" id="KW-0812">Transmembrane</keyword>
<dbReference type="EMBL" id="JANBVO010000078">
    <property type="protein sequence ID" value="KAJ9130820.1"/>
    <property type="molecule type" value="Genomic_DNA"/>
</dbReference>
<gene>
    <name evidence="3" type="ORF">NKR23_g12018</name>
</gene>
<sequence>MLGITTSPSLGFSAHGLHGTRPASNIGLYARVVQSEQKSKNSFKVFSAVINACYFLQIIVAAALTALGAANANNKAITAFGAINTVIAGFLTFLKGSGLPGRLKYFGSEWKKIREYIEQRERDFSRQGCTLNVHEVVNTIEQMYANTKREIEMNTPDSYNSIEGIMGKLKGLESTIGSFKSRIQEGVRDMDGLVHHIQDDEKRAESRMRDLGDEIKRGIEEQKPRFTREMSQTVDNAATEADQRVSQAENDLMAGQVKVLVDDMTIRKG</sequence>
<feature type="domain" description="SMODS and SLOG-associating 2TM effector" evidence="2">
    <location>
        <begin position="31"/>
        <end position="149"/>
    </location>
</feature>
<dbReference type="NCBIfam" id="NF033635">
    <property type="entry name" value="SLATT_fungal"/>
    <property type="match status" value="1"/>
</dbReference>
<dbReference type="Proteomes" id="UP001174694">
    <property type="component" value="Unassembled WGS sequence"/>
</dbReference>
<name>A0AA38VJ71_9PEZI</name>
<keyword evidence="1" id="KW-1133">Transmembrane helix</keyword>
<evidence type="ECO:0000313" key="3">
    <source>
        <dbReference type="EMBL" id="KAJ9130820.1"/>
    </source>
</evidence>
<dbReference type="AlphaFoldDB" id="A0AA38VJ71"/>
<protein>
    <recommendedName>
        <fullName evidence="2">SMODS and SLOG-associating 2TM effector domain-containing protein</fullName>
    </recommendedName>
</protein>
<keyword evidence="4" id="KW-1185">Reference proteome</keyword>
<evidence type="ECO:0000256" key="1">
    <source>
        <dbReference type="SAM" id="Phobius"/>
    </source>
</evidence>
<evidence type="ECO:0000313" key="4">
    <source>
        <dbReference type="Proteomes" id="UP001174694"/>
    </source>
</evidence>
<reference evidence="3" key="1">
    <citation type="submission" date="2022-07" db="EMBL/GenBank/DDBJ databases">
        <title>Fungi with potential for degradation of polypropylene.</title>
        <authorList>
            <person name="Gostincar C."/>
        </authorList>
    </citation>
    <scope>NUCLEOTIDE SEQUENCE</scope>
    <source>
        <strain evidence="3">EXF-13308</strain>
    </source>
</reference>
<dbReference type="PANTHER" id="PTHR38793:SF3">
    <property type="entry name" value="SMODS AND SLOG-ASSOCIATING 2TM EFFECTOR DOMAIN-CONTAINING PROTEIN"/>
    <property type="match status" value="1"/>
</dbReference>